<evidence type="ECO:0008006" key="4">
    <source>
        <dbReference type="Google" id="ProtNLM"/>
    </source>
</evidence>
<evidence type="ECO:0000313" key="3">
    <source>
        <dbReference type="Proteomes" id="UP001152173"/>
    </source>
</evidence>
<keyword evidence="3" id="KW-1185">Reference proteome</keyword>
<name>A0A9X3LHG8_9BACL</name>
<organism evidence="2 3">
    <name type="scientific">Paenisporosarcina quisquiliarum</name>
    <dbReference type="NCBI Taxonomy" id="365346"/>
    <lineage>
        <taxon>Bacteria</taxon>
        <taxon>Bacillati</taxon>
        <taxon>Bacillota</taxon>
        <taxon>Bacilli</taxon>
        <taxon>Bacillales</taxon>
        <taxon>Caryophanaceae</taxon>
        <taxon>Paenisporosarcina</taxon>
    </lineage>
</organism>
<evidence type="ECO:0000313" key="2">
    <source>
        <dbReference type="EMBL" id="MCZ8538087.1"/>
    </source>
</evidence>
<accession>A0A9X3LHG8</accession>
<dbReference type="RefSeq" id="WP_269927157.1">
    <property type="nucleotide sequence ID" value="NZ_JAMKBJ010000012.1"/>
</dbReference>
<evidence type="ECO:0000256" key="1">
    <source>
        <dbReference type="SAM" id="Phobius"/>
    </source>
</evidence>
<feature type="transmembrane region" description="Helical" evidence="1">
    <location>
        <begin position="5"/>
        <end position="23"/>
    </location>
</feature>
<protein>
    <recommendedName>
        <fullName evidence="4">Tetratricopeptide repeat-containing protein</fullName>
    </recommendedName>
</protein>
<comment type="caution">
    <text evidence="2">The sequence shown here is derived from an EMBL/GenBank/DDBJ whole genome shotgun (WGS) entry which is preliminary data.</text>
</comment>
<keyword evidence="1" id="KW-1133">Transmembrane helix</keyword>
<keyword evidence="1" id="KW-0472">Membrane</keyword>
<dbReference type="AlphaFoldDB" id="A0A9X3LHG8"/>
<gene>
    <name evidence="2" type="ORF">M9R32_12900</name>
</gene>
<keyword evidence="1" id="KW-0812">Transmembrane</keyword>
<dbReference type="EMBL" id="JAMKBJ010000012">
    <property type="protein sequence ID" value="MCZ8538087.1"/>
    <property type="molecule type" value="Genomic_DNA"/>
</dbReference>
<sequence length="206" mass="23859">MNFKYLAIMYSLVFIVTLVLAFLEYPFWLIMLIVFAAVILPFSFMQLNAVYWTNDLKKIEKFLQANHKKPIMAFPLALAQGNRTEVVESVHAILAKHRMPIIQQVYSTILDLINRDYDAARASAEKISKAPLRAYYLAYVAAKQGDNEEAKRYMDSFDKPWMTHAMNSFLIKNEGNLKLAEEEHQKAIDTSRGIQKYMVVHSHKHL</sequence>
<reference evidence="2" key="1">
    <citation type="submission" date="2022-05" db="EMBL/GenBank/DDBJ databases">
        <authorList>
            <person name="Colautti A."/>
            <person name="Iacumin L."/>
        </authorList>
    </citation>
    <scope>NUCLEOTIDE SEQUENCE</scope>
    <source>
        <strain evidence="2">SK 55</strain>
    </source>
</reference>
<proteinExistence type="predicted"/>
<dbReference type="Proteomes" id="UP001152173">
    <property type="component" value="Unassembled WGS sequence"/>
</dbReference>
<feature type="transmembrane region" description="Helical" evidence="1">
    <location>
        <begin position="29"/>
        <end position="52"/>
    </location>
</feature>